<dbReference type="Gene3D" id="2.50.20.20">
    <property type="match status" value="1"/>
</dbReference>
<feature type="signal peptide" evidence="1">
    <location>
        <begin position="1"/>
        <end position="24"/>
    </location>
</feature>
<evidence type="ECO:0000313" key="3">
    <source>
        <dbReference type="Proteomes" id="UP001501231"/>
    </source>
</evidence>
<evidence type="ECO:0000313" key="2">
    <source>
        <dbReference type="EMBL" id="GAA2411431.1"/>
    </source>
</evidence>
<dbReference type="RefSeq" id="WP_344588475.1">
    <property type="nucleotide sequence ID" value="NZ_BAAARW010000006.1"/>
</dbReference>
<dbReference type="PROSITE" id="PS51257">
    <property type="entry name" value="PROKAR_LIPOPROTEIN"/>
    <property type="match status" value="1"/>
</dbReference>
<evidence type="ECO:0008006" key="4">
    <source>
        <dbReference type="Google" id="ProtNLM"/>
    </source>
</evidence>
<name>A0ABP5VTI4_9ACTN</name>
<keyword evidence="3" id="KW-1185">Reference proteome</keyword>
<accession>A0ABP5VTI4</accession>
<gene>
    <name evidence="2" type="ORF">GCM10010191_20740</name>
</gene>
<reference evidence="3" key="1">
    <citation type="journal article" date="2019" name="Int. J. Syst. Evol. Microbiol.">
        <title>The Global Catalogue of Microorganisms (GCM) 10K type strain sequencing project: providing services to taxonomists for standard genome sequencing and annotation.</title>
        <authorList>
            <consortium name="The Broad Institute Genomics Platform"/>
            <consortium name="The Broad Institute Genome Sequencing Center for Infectious Disease"/>
            <person name="Wu L."/>
            <person name="Ma J."/>
        </authorList>
    </citation>
    <scope>NUCLEOTIDE SEQUENCE [LARGE SCALE GENOMIC DNA]</scope>
    <source>
        <strain evidence="3">JCM 3325</strain>
    </source>
</reference>
<feature type="chain" id="PRO_5046217549" description="LppX_LprAFG lipoprotein" evidence="1">
    <location>
        <begin position="25"/>
        <end position="263"/>
    </location>
</feature>
<keyword evidence="1" id="KW-0732">Signal</keyword>
<proteinExistence type="predicted"/>
<sequence length="263" mass="27535">MRPRNRRPVSAGRPSRALALAVLAALPLAGGCGGSSSSRAPAATAFPHDAATLLAAGTGNLEGTPSFRLTMRVAMPKDGGRPAHRLDMSGGWDARRPAGRMDGVLKGTRATVLSIGDSEYVSLPAPVRKSTGKSWLKAAAGTRTFAGFADVHRVAMILRTAERPRVSAEAGARWHVQGVVDRAAALRGIPDPALRAFVNLLPAKTRFDLWTDDAGRPDRIRLALSGGAGKIQGTVELSGFGIRPDVREPIAGQILTSAPKSTK</sequence>
<dbReference type="Proteomes" id="UP001501231">
    <property type="component" value="Unassembled WGS sequence"/>
</dbReference>
<dbReference type="EMBL" id="BAAARW010000006">
    <property type="protein sequence ID" value="GAA2411431.1"/>
    <property type="molecule type" value="Genomic_DNA"/>
</dbReference>
<protein>
    <recommendedName>
        <fullName evidence="4">LppX_LprAFG lipoprotein</fullName>
    </recommendedName>
</protein>
<evidence type="ECO:0000256" key="1">
    <source>
        <dbReference type="SAM" id="SignalP"/>
    </source>
</evidence>
<comment type="caution">
    <text evidence="2">The sequence shown here is derived from an EMBL/GenBank/DDBJ whole genome shotgun (WGS) entry which is preliminary data.</text>
</comment>
<organism evidence="2 3">
    <name type="scientific">Actinomadura vinacea</name>
    <dbReference type="NCBI Taxonomy" id="115336"/>
    <lineage>
        <taxon>Bacteria</taxon>
        <taxon>Bacillati</taxon>
        <taxon>Actinomycetota</taxon>
        <taxon>Actinomycetes</taxon>
        <taxon>Streptosporangiales</taxon>
        <taxon>Thermomonosporaceae</taxon>
        <taxon>Actinomadura</taxon>
    </lineage>
</organism>